<dbReference type="NCBIfam" id="TIGR03182">
    <property type="entry name" value="PDH_E1_alph_y"/>
    <property type="match status" value="1"/>
</dbReference>
<dbReference type="EMBL" id="JAEKNS010000025">
    <property type="protein sequence ID" value="MBJ7593566.1"/>
    <property type="molecule type" value="Genomic_DNA"/>
</dbReference>
<dbReference type="SUPFAM" id="SSF52518">
    <property type="entry name" value="Thiamin diphosphate-binding fold (THDP-binding)"/>
    <property type="match status" value="1"/>
</dbReference>
<dbReference type="Pfam" id="PF00676">
    <property type="entry name" value="E1_dh"/>
    <property type="match status" value="1"/>
</dbReference>
<name>A0A934JZY5_9BACT</name>
<evidence type="ECO:0000259" key="9">
    <source>
        <dbReference type="Pfam" id="PF00676"/>
    </source>
</evidence>
<organism evidence="10 11">
    <name type="scientific">Candidatus Aeolococcus gillhamiae</name>
    <dbReference type="NCBI Taxonomy" id="3127015"/>
    <lineage>
        <taxon>Bacteria</taxon>
        <taxon>Bacillati</taxon>
        <taxon>Candidatus Dormiibacterota</taxon>
        <taxon>Candidatus Dormibacteria</taxon>
        <taxon>Candidatus Aeolococcales</taxon>
        <taxon>Candidatus Aeolococcaceae</taxon>
        <taxon>Candidatus Aeolococcus</taxon>
    </lineage>
</organism>
<feature type="domain" description="Dehydrogenase E1 component" evidence="9">
    <location>
        <begin position="42"/>
        <end position="336"/>
    </location>
</feature>
<dbReference type="PANTHER" id="PTHR11516">
    <property type="entry name" value="PYRUVATE DEHYDROGENASE E1 COMPONENT, ALPHA SUBUNIT BACTERIAL AND ORGANELLAR"/>
    <property type="match status" value="1"/>
</dbReference>
<dbReference type="InterPro" id="IPR001017">
    <property type="entry name" value="DH_E1"/>
</dbReference>
<dbReference type="CDD" id="cd02000">
    <property type="entry name" value="TPP_E1_PDC_ADC_BCADC"/>
    <property type="match status" value="1"/>
</dbReference>
<evidence type="ECO:0000256" key="7">
    <source>
        <dbReference type="RuleBase" id="RU361139"/>
    </source>
</evidence>
<comment type="catalytic activity">
    <reaction evidence="7">
        <text>N(6)-[(R)-lipoyl]-L-lysyl-[protein] + pyruvate + H(+) = N(6)-[(R)-S(8)-acetyldihydrolipoyl]-L-lysyl-[protein] + CO2</text>
        <dbReference type="Rhea" id="RHEA:19189"/>
        <dbReference type="Rhea" id="RHEA-COMP:10474"/>
        <dbReference type="Rhea" id="RHEA-COMP:10478"/>
        <dbReference type="ChEBI" id="CHEBI:15361"/>
        <dbReference type="ChEBI" id="CHEBI:15378"/>
        <dbReference type="ChEBI" id="CHEBI:16526"/>
        <dbReference type="ChEBI" id="CHEBI:83099"/>
        <dbReference type="ChEBI" id="CHEBI:83111"/>
        <dbReference type="EC" id="1.2.4.1"/>
    </reaction>
</comment>
<evidence type="ECO:0000313" key="11">
    <source>
        <dbReference type="Proteomes" id="UP000606991"/>
    </source>
</evidence>
<dbReference type="PANTHER" id="PTHR11516:SF60">
    <property type="entry name" value="PYRUVATE DEHYDROGENASE E1 COMPONENT SUBUNIT ALPHA"/>
    <property type="match status" value="1"/>
</dbReference>
<comment type="cofactor">
    <cofactor evidence="1 7">
        <name>thiamine diphosphate</name>
        <dbReference type="ChEBI" id="CHEBI:58937"/>
    </cofactor>
</comment>
<keyword evidence="6 7" id="KW-0670">Pyruvate</keyword>
<keyword evidence="4 7" id="KW-0560">Oxidoreductase</keyword>
<protein>
    <recommendedName>
        <fullName evidence="3 7">Pyruvate dehydrogenase E1 component subunit alpha</fullName>
        <ecNumber evidence="2 7">1.2.4.1</ecNumber>
    </recommendedName>
</protein>
<dbReference type="AlphaFoldDB" id="A0A934JZY5"/>
<feature type="region of interest" description="Disordered" evidence="8">
    <location>
        <begin position="1"/>
        <end position="29"/>
    </location>
</feature>
<dbReference type="InterPro" id="IPR050642">
    <property type="entry name" value="PDH_E1_Alpha_Subunit"/>
</dbReference>
<reference evidence="10 11" key="1">
    <citation type="submission" date="2020-10" db="EMBL/GenBank/DDBJ databases">
        <title>Ca. Dormibacterota MAGs.</title>
        <authorList>
            <person name="Montgomery K."/>
        </authorList>
    </citation>
    <scope>NUCLEOTIDE SEQUENCE [LARGE SCALE GENOMIC DNA]</scope>
    <source>
        <strain evidence="10">SC8812_S17_18</strain>
    </source>
</reference>
<accession>A0A934JZY5</accession>
<evidence type="ECO:0000256" key="5">
    <source>
        <dbReference type="ARBA" id="ARBA00023052"/>
    </source>
</evidence>
<evidence type="ECO:0000256" key="6">
    <source>
        <dbReference type="ARBA" id="ARBA00023317"/>
    </source>
</evidence>
<dbReference type="Gene3D" id="3.40.50.970">
    <property type="match status" value="1"/>
</dbReference>
<evidence type="ECO:0000256" key="8">
    <source>
        <dbReference type="SAM" id="MobiDB-lite"/>
    </source>
</evidence>
<evidence type="ECO:0000256" key="4">
    <source>
        <dbReference type="ARBA" id="ARBA00023002"/>
    </source>
</evidence>
<comment type="function">
    <text evidence="7">The pyruvate dehydrogenase complex catalyzes the overall conversion of pyruvate to acetyl-CoA and CO(2).</text>
</comment>
<dbReference type="EC" id="1.2.4.1" evidence="2 7"/>
<comment type="subunit">
    <text evidence="7">Heterodimer of an alpha and a beta chain.</text>
</comment>
<evidence type="ECO:0000256" key="1">
    <source>
        <dbReference type="ARBA" id="ARBA00001964"/>
    </source>
</evidence>
<keyword evidence="5 7" id="KW-0786">Thiamine pyrophosphate</keyword>
<dbReference type="Proteomes" id="UP000606991">
    <property type="component" value="Unassembled WGS sequence"/>
</dbReference>
<dbReference type="InterPro" id="IPR017597">
    <property type="entry name" value="Pyrv_DH_E1_asu_subgrp-y"/>
</dbReference>
<dbReference type="InterPro" id="IPR029061">
    <property type="entry name" value="THDP-binding"/>
</dbReference>
<gene>
    <name evidence="7 10" type="primary">pdhA</name>
    <name evidence="10" type="ORF">JF886_01685</name>
</gene>
<proteinExistence type="predicted"/>
<evidence type="ECO:0000256" key="3">
    <source>
        <dbReference type="ARBA" id="ARBA00014159"/>
    </source>
</evidence>
<dbReference type="GO" id="GO:0004739">
    <property type="term" value="F:pyruvate dehydrogenase (acetyl-transferring) activity"/>
    <property type="evidence" value="ECO:0007669"/>
    <property type="project" value="UniProtKB-UniRule"/>
</dbReference>
<evidence type="ECO:0000256" key="2">
    <source>
        <dbReference type="ARBA" id="ARBA00012281"/>
    </source>
</evidence>
<sequence length="365" mass="38773">MADVATRGKGSRGAAAVTGSRRSRALASNGADPETLRGYYRMMVLIRRFEERAAEMYTRARIGGYCHLNLGEEATVVGLSAALDPSDYLFTSYRDHGFALARGMEPGRVMAELFGKQTGVSRGRGGSMHLFDIPVRMLGGYGIVGGQLPLATGAALAISYRGGGEVVMCQLGDGATNIGAFHESLNLAQLWHLPIVYAIVNNGLGMGTSVERASAEPELYRRACAYRMHAERVDGNDVVAVRAAARAAIEQAREQQQPALLEAVCQRLRGHSVVDPARYRSKAEAERSQRDDPVPALRVRLIADGVLDAAAAASIDADVDAQVDAAVAFAEESADPMPAELFAHSYATRVANQPGAFPGDPVVGG</sequence>
<evidence type="ECO:0000313" key="10">
    <source>
        <dbReference type="EMBL" id="MBJ7593566.1"/>
    </source>
</evidence>
<comment type="caution">
    <text evidence="10">The sequence shown here is derived from an EMBL/GenBank/DDBJ whole genome shotgun (WGS) entry which is preliminary data.</text>
</comment>
<dbReference type="GO" id="GO:0006086">
    <property type="term" value="P:pyruvate decarboxylation to acetyl-CoA"/>
    <property type="evidence" value="ECO:0007669"/>
    <property type="project" value="InterPro"/>
</dbReference>